<dbReference type="InterPro" id="IPR001789">
    <property type="entry name" value="Sig_transdc_resp-reg_receiver"/>
</dbReference>
<dbReference type="InterPro" id="IPR050595">
    <property type="entry name" value="Bact_response_regulator"/>
</dbReference>
<dbReference type="EMBL" id="VANS01000001">
    <property type="protein sequence ID" value="TMM54636.1"/>
    <property type="molecule type" value="Genomic_DNA"/>
</dbReference>
<evidence type="ECO:0000259" key="3">
    <source>
        <dbReference type="PROSITE" id="PS50110"/>
    </source>
</evidence>
<name>A0A5S3PK54_9RHOB</name>
<dbReference type="SUPFAM" id="SSF52172">
    <property type="entry name" value="CheY-like"/>
    <property type="match status" value="1"/>
</dbReference>
<dbReference type="SMART" id="SM00448">
    <property type="entry name" value="REC"/>
    <property type="match status" value="1"/>
</dbReference>
<dbReference type="GO" id="GO:0000160">
    <property type="term" value="P:phosphorelay signal transduction system"/>
    <property type="evidence" value="ECO:0007669"/>
    <property type="project" value="InterPro"/>
</dbReference>
<dbReference type="RefSeq" id="WP_138660808.1">
    <property type="nucleotide sequence ID" value="NZ_VANS01000001.1"/>
</dbReference>
<evidence type="ECO:0000256" key="1">
    <source>
        <dbReference type="ARBA" id="ARBA00022553"/>
    </source>
</evidence>
<keyword evidence="5" id="KW-1185">Reference proteome</keyword>
<dbReference type="Gene3D" id="3.40.50.2300">
    <property type="match status" value="1"/>
</dbReference>
<reference evidence="4 5" key="1">
    <citation type="submission" date="2019-05" db="EMBL/GenBank/DDBJ databases">
        <title>Sulfitobacter sabulilitoris sp. nov., isolated from a marine sand.</title>
        <authorList>
            <person name="Yoon J.-H."/>
        </authorList>
    </citation>
    <scope>NUCLEOTIDE SEQUENCE [LARGE SCALE GENOMIC DNA]</scope>
    <source>
        <strain evidence="4 5">HSMS-29</strain>
    </source>
</reference>
<comment type="caution">
    <text evidence="4">The sequence shown here is derived from an EMBL/GenBank/DDBJ whole genome shotgun (WGS) entry which is preliminary data.</text>
</comment>
<dbReference type="InterPro" id="IPR011006">
    <property type="entry name" value="CheY-like_superfamily"/>
</dbReference>
<feature type="modified residue" description="4-aspartylphosphate" evidence="2">
    <location>
        <position position="56"/>
    </location>
</feature>
<proteinExistence type="predicted"/>
<accession>A0A5S3PK54</accession>
<keyword evidence="1 2" id="KW-0597">Phosphoprotein</keyword>
<gene>
    <name evidence="4" type="ORF">FDT80_03340</name>
</gene>
<dbReference type="OrthoDB" id="9800897at2"/>
<evidence type="ECO:0000313" key="4">
    <source>
        <dbReference type="EMBL" id="TMM54636.1"/>
    </source>
</evidence>
<dbReference type="PANTHER" id="PTHR44591:SF3">
    <property type="entry name" value="RESPONSE REGULATORY DOMAIN-CONTAINING PROTEIN"/>
    <property type="match status" value="1"/>
</dbReference>
<dbReference type="Pfam" id="PF00072">
    <property type="entry name" value="Response_reg"/>
    <property type="match status" value="1"/>
</dbReference>
<dbReference type="Proteomes" id="UP000309550">
    <property type="component" value="Unassembled WGS sequence"/>
</dbReference>
<feature type="domain" description="Response regulatory" evidence="3">
    <location>
        <begin position="6"/>
        <end position="123"/>
    </location>
</feature>
<dbReference type="PANTHER" id="PTHR44591">
    <property type="entry name" value="STRESS RESPONSE REGULATOR PROTEIN 1"/>
    <property type="match status" value="1"/>
</dbReference>
<evidence type="ECO:0000313" key="5">
    <source>
        <dbReference type="Proteomes" id="UP000309550"/>
    </source>
</evidence>
<organism evidence="4 5">
    <name type="scientific">Sulfitobacter sabulilitoris</name>
    <dbReference type="NCBI Taxonomy" id="2562655"/>
    <lineage>
        <taxon>Bacteria</taxon>
        <taxon>Pseudomonadati</taxon>
        <taxon>Pseudomonadota</taxon>
        <taxon>Alphaproteobacteria</taxon>
        <taxon>Rhodobacterales</taxon>
        <taxon>Roseobacteraceae</taxon>
        <taxon>Sulfitobacter</taxon>
    </lineage>
</organism>
<sequence length="128" mass="13871">MTTPLTVLHVDDDDDIREIALLALETVGGLNVTQCASGAEALKAVKGMSPDVFLLDVMMPEMSGEQLFAALRAMPEYAHVPTIFMTARVQPDEIVGFKELGAVDVIEKPFDPMALSDRVIQLVEKAKA</sequence>
<protein>
    <submittedName>
        <fullName evidence="4">Response regulator</fullName>
    </submittedName>
</protein>
<evidence type="ECO:0000256" key="2">
    <source>
        <dbReference type="PROSITE-ProRule" id="PRU00169"/>
    </source>
</evidence>
<dbReference type="AlphaFoldDB" id="A0A5S3PK54"/>
<dbReference type="PROSITE" id="PS50110">
    <property type="entry name" value="RESPONSE_REGULATORY"/>
    <property type="match status" value="1"/>
</dbReference>